<keyword evidence="2" id="KW-0328">Glycosyltransferase</keyword>
<evidence type="ECO:0000256" key="1">
    <source>
        <dbReference type="ARBA" id="ARBA00006739"/>
    </source>
</evidence>
<evidence type="ECO:0000256" key="2">
    <source>
        <dbReference type="ARBA" id="ARBA00022676"/>
    </source>
</evidence>
<keyword evidence="7" id="KW-1185">Reference proteome</keyword>
<feature type="compositionally biased region" description="Low complexity" evidence="4">
    <location>
        <begin position="317"/>
        <end position="337"/>
    </location>
</feature>
<keyword evidence="3" id="KW-0808">Transferase</keyword>
<feature type="compositionally biased region" description="Basic and acidic residues" evidence="4">
    <location>
        <begin position="354"/>
        <end position="366"/>
    </location>
</feature>
<feature type="compositionally biased region" description="Basic and acidic residues" evidence="4">
    <location>
        <begin position="253"/>
        <end position="263"/>
    </location>
</feature>
<feature type="region of interest" description="Disordered" evidence="4">
    <location>
        <begin position="253"/>
        <end position="393"/>
    </location>
</feature>
<dbReference type="EMBL" id="BAABHS010000016">
    <property type="protein sequence ID" value="GAA4974370.1"/>
    <property type="molecule type" value="Genomic_DNA"/>
</dbReference>
<dbReference type="Pfam" id="PF00535">
    <property type="entry name" value="Glycos_transf_2"/>
    <property type="match status" value="1"/>
</dbReference>
<feature type="domain" description="Glycosyltransferase 2-like" evidence="5">
    <location>
        <begin position="24"/>
        <end position="184"/>
    </location>
</feature>
<dbReference type="InterPro" id="IPR029044">
    <property type="entry name" value="Nucleotide-diphossugar_trans"/>
</dbReference>
<sequence>MSAHEPAAPADGAAEFGDLGKVLVIIPTYNESENVEGIVARVRAAAPGVDVLVADDNSPDGTGAIADAIAENDPHVQVMHRKGKEGLGAAYLAGFHWGIDRGYDILVEMDADGSHQPEQLPRLLEAIRDADLVLGSRWVPGGAIVNWPASRKFISRGGSTYSRMMLGLDIRDVTGGYRAFRKETLLGIDMDSVASQGYCFQVDLAWRAVRNGFRVVEVPITFVERERGNSKMSRAILAEALWRVTAWGAGRGIDKVRGRKPDDADGPDDETTAPATATALPGTDTVAETAAPTAPAAEPHEPVQEPVKEPVKDAKAAKPAAPAKADTAADAVQGDPAPADDPADASAKPAASETKAKADTDADAKATETTGDDATESAATASAARPDSPAERP</sequence>
<dbReference type="CDD" id="cd06442">
    <property type="entry name" value="DPM1_like"/>
    <property type="match status" value="1"/>
</dbReference>
<protein>
    <recommendedName>
        <fullName evidence="5">Glycosyltransferase 2-like domain-containing protein</fullName>
    </recommendedName>
</protein>
<dbReference type="SUPFAM" id="SSF53448">
    <property type="entry name" value="Nucleotide-diphospho-sugar transferases"/>
    <property type="match status" value="1"/>
</dbReference>
<evidence type="ECO:0000256" key="3">
    <source>
        <dbReference type="ARBA" id="ARBA00022679"/>
    </source>
</evidence>
<dbReference type="PANTHER" id="PTHR43398">
    <property type="entry name" value="DOLICHOL-PHOSPHATE MANNOSYLTRANSFERASE SUBUNIT 1"/>
    <property type="match status" value="1"/>
</dbReference>
<dbReference type="InterPro" id="IPR039528">
    <property type="entry name" value="DPM1-like"/>
</dbReference>
<feature type="compositionally biased region" description="Low complexity" evidence="4">
    <location>
        <begin position="272"/>
        <end position="297"/>
    </location>
</feature>
<evidence type="ECO:0000259" key="5">
    <source>
        <dbReference type="Pfam" id="PF00535"/>
    </source>
</evidence>
<organism evidence="6 7">
    <name type="scientific">Yinghuangia aomiensis</name>
    <dbReference type="NCBI Taxonomy" id="676205"/>
    <lineage>
        <taxon>Bacteria</taxon>
        <taxon>Bacillati</taxon>
        <taxon>Actinomycetota</taxon>
        <taxon>Actinomycetes</taxon>
        <taxon>Kitasatosporales</taxon>
        <taxon>Streptomycetaceae</taxon>
        <taxon>Yinghuangia</taxon>
    </lineage>
</organism>
<gene>
    <name evidence="6" type="ORF">GCM10023205_46250</name>
</gene>
<evidence type="ECO:0000256" key="4">
    <source>
        <dbReference type="SAM" id="MobiDB-lite"/>
    </source>
</evidence>
<name>A0ABP9HMG4_9ACTN</name>
<evidence type="ECO:0000313" key="7">
    <source>
        <dbReference type="Proteomes" id="UP001500466"/>
    </source>
</evidence>
<reference evidence="7" key="1">
    <citation type="journal article" date="2019" name="Int. J. Syst. Evol. Microbiol.">
        <title>The Global Catalogue of Microorganisms (GCM) 10K type strain sequencing project: providing services to taxonomists for standard genome sequencing and annotation.</title>
        <authorList>
            <consortium name="The Broad Institute Genomics Platform"/>
            <consortium name="The Broad Institute Genome Sequencing Center for Infectious Disease"/>
            <person name="Wu L."/>
            <person name="Ma J."/>
        </authorList>
    </citation>
    <scope>NUCLEOTIDE SEQUENCE [LARGE SCALE GENOMIC DNA]</scope>
    <source>
        <strain evidence="7">JCM 17986</strain>
    </source>
</reference>
<dbReference type="Proteomes" id="UP001500466">
    <property type="component" value="Unassembled WGS sequence"/>
</dbReference>
<dbReference type="InterPro" id="IPR001173">
    <property type="entry name" value="Glyco_trans_2-like"/>
</dbReference>
<dbReference type="PANTHER" id="PTHR43398:SF1">
    <property type="entry name" value="DOLICHOL-PHOSPHATE MANNOSYLTRANSFERASE SUBUNIT 1"/>
    <property type="match status" value="1"/>
</dbReference>
<comment type="caution">
    <text evidence="6">The sequence shown here is derived from an EMBL/GenBank/DDBJ whole genome shotgun (WGS) entry which is preliminary data.</text>
</comment>
<feature type="compositionally biased region" description="Low complexity" evidence="4">
    <location>
        <begin position="344"/>
        <end position="353"/>
    </location>
</feature>
<proteinExistence type="inferred from homology"/>
<feature type="compositionally biased region" description="Basic and acidic residues" evidence="4">
    <location>
        <begin position="298"/>
        <end position="316"/>
    </location>
</feature>
<comment type="similarity">
    <text evidence="1">Belongs to the glycosyltransferase 2 family.</text>
</comment>
<dbReference type="Gene3D" id="3.90.550.10">
    <property type="entry name" value="Spore Coat Polysaccharide Biosynthesis Protein SpsA, Chain A"/>
    <property type="match status" value="1"/>
</dbReference>
<accession>A0ABP9HMG4</accession>
<evidence type="ECO:0000313" key="6">
    <source>
        <dbReference type="EMBL" id="GAA4974370.1"/>
    </source>
</evidence>